<feature type="compositionally biased region" description="Polar residues" evidence="1">
    <location>
        <begin position="327"/>
        <end position="338"/>
    </location>
</feature>
<feature type="compositionally biased region" description="Polar residues" evidence="1">
    <location>
        <begin position="147"/>
        <end position="158"/>
    </location>
</feature>
<reference evidence="3" key="1">
    <citation type="submission" date="2018-04" db="EMBL/GenBank/DDBJ databases">
        <authorList>
            <person name="Cornet L."/>
        </authorList>
    </citation>
    <scope>NUCLEOTIDE SEQUENCE [LARGE SCALE GENOMIC DNA]</scope>
</reference>
<dbReference type="AlphaFoldDB" id="A0A2W4UIR9"/>
<dbReference type="EMBL" id="QBMC01000031">
    <property type="protein sequence ID" value="PZO20332.1"/>
    <property type="molecule type" value="Genomic_DNA"/>
</dbReference>
<gene>
    <name evidence="2" type="ORF">DCF25_06800</name>
</gene>
<evidence type="ECO:0000256" key="1">
    <source>
        <dbReference type="SAM" id="MobiDB-lite"/>
    </source>
</evidence>
<reference evidence="2 3" key="2">
    <citation type="submission" date="2018-06" db="EMBL/GenBank/DDBJ databases">
        <title>Metagenomic assembly of (sub)arctic Cyanobacteria and their associated microbiome from non-axenic cultures.</title>
        <authorList>
            <person name="Baurain D."/>
        </authorList>
    </citation>
    <scope>NUCLEOTIDE SEQUENCE [LARGE SCALE GENOMIC DNA]</scope>
    <source>
        <strain evidence="2">ULC129bin1</strain>
    </source>
</reference>
<dbReference type="Proteomes" id="UP000249354">
    <property type="component" value="Unassembled WGS sequence"/>
</dbReference>
<feature type="region of interest" description="Disordered" evidence="1">
    <location>
        <begin position="147"/>
        <end position="171"/>
    </location>
</feature>
<protein>
    <submittedName>
        <fullName evidence="2">Uncharacterized protein</fullName>
    </submittedName>
</protein>
<feature type="region of interest" description="Disordered" evidence="1">
    <location>
        <begin position="1"/>
        <end position="22"/>
    </location>
</feature>
<feature type="region of interest" description="Disordered" evidence="1">
    <location>
        <begin position="57"/>
        <end position="90"/>
    </location>
</feature>
<feature type="compositionally biased region" description="Low complexity" evidence="1">
    <location>
        <begin position="1"/>
        <end position="14"/>
    </location>
</feature>
<evidence type="ECO:0000313" key="2">
    <source>
        <dbReference type="EMBL" id="PZO20332.1"/>
    </source>
</evidence>
<name>A0A2W4UIR9_9CYAN</name>
<accession>A0A2W4UIR9</accession>
<sequence>MSQSSSSNSPENQPTDFFSNLRNQPFHRLQQLLLFQDSAYRSLFSYFLEHPAIAEPSATAEPDSPSNPSTSQSHTSSDRRKSPRPYLFHNLPTPATKEDFFMSNALNNLGNNGLFLTNGHTDSTAASTDNSMPIPLCYFMQNGHIADTTSDSQSTNPDKNALNDPRESTPSLEEWAQVQADLKQLGEVQVQQAAAVQTLQAENQTLSTDNRTLRSRVNELHARGEAQDKILADYSGGLRAIETAFRSFKLDQSVRMDGFEQTYQTDKNQTGRQQQAKDQQTEARLRSLIDPMLAEAVEKAIRLLRLDGRRTPIPAQQPSTPPLDHLYNNQVYKQNRTD</sequence>
<organism evidence="2 3">
    <name type="scientific">Leptolyngbya foveolarum</name>
    <dbReference type="NCBI Taxonomy" id="47253"/>
    <lineage>
        <taxon>Bacteria</taxon>
        <taxon>Bacillati</taxon>
        <taxon>Cyanobacteriota</taxon>
        <taxon>Cyanophyceae</taxon>
        <taxon>Leptolyngbyales</taxon>
        <taxon>Leptolyngbyaceae</taxon>
        <taxon>Leptolyngbya group</taxon>
        <taxon>Leptolyngbya</taxon>
    </lineage>
</organism>
<feature type="compositionally biased region" description="Low complexity" evidence="1">
    <location>
        <begin position="64"/>
        <end position="75"/>
    </location>
</feature>
<comment type="caution">
    <text evidence="2">The sequence shown here is derived from an EMBL/GenBank/DDBJ whole genome shotgun (WGS) entry which is preliminary data.</text>
</comment>
<proteinExistence type="predicted"/>
<feature type="region of interest" description="Disordered" evidence="1">
    <location>
        <begin position="312"/>
        <end position="338"/>
    </location>
</feature>
<evidence type="ECO:0000313" key="3">
    <source>
        <dbReference type="Proteomes" id="UP000249354"/>
    </source>
</evidence>